<keyword evidence="4" id="KW-0472">Membrane</keyword>
<comment type="subcellular location">
    <subcellularLocation>
        <location evidence="1">Membrane</location>
    </subcellularLocation>
</comment>
<feature type="domain" description="Receptor ligand binding region" evidence="5">
    <location>
        <begin position="22"/>
        <end position="239"/>
    </location>
</feature>
<dbReference type="EMBL" id="KZ360675">
    <property type="protein sequence ID" value="PIO58569.1"/>
    <property type="molecule type" value="Genomic_DNA"/>
</dbReference>
<dbReference type="SUPFAM" id="SSF53822">
    <property type="entry name" value="Periplasmic binding protein-like I"/>
    <property type="match status" value="1"/>
</dbReference>
<name>A0A2G9TKR0_TELCI</name>
<keyword evidence="3" id="KW-1133">Transmembrane helix</keyword>
<dbReference type="InterPro" id="IPR001828">
    <property type="entry name" value="ANF_lig-bd_rcpt"/>
</dbReference>
<gene>
    <name evidence="6" type="ORF">TELCIR_19992</name>
</gene>
<dbReference type="GO" id="GO:0016020">
    <property type="term" value="C:membrane"/>
    <property type="evidence" value="ECO:0007669"/>
    <property type="project" value="UniProtKB-SubCell"/>
</dbReference>
<keyword evidence="7" id="KW-1185">Reference proteome</keyword>
<sequence length="240" mass="27025">DNLIDHIVKVAVATNTGVAAFERVSAFEEVFHLRNIKILKKVIFDEYADAKAMEQSGLLNQLSDNARVIVCVFSSTREMTKEFMRAAYNSKLNTHDFVYILPWLQSEKKDLAPWIGEDGQIQQNVKDHFANSLIIDDVNGFDDTLVTPFRERVEANGMTTDDLDLGNVYGYIHLYDALRLYATAVRSAMNLTGNPNIYQDGRFIWNQMRRITFPGLVSAAGVSSGTVMMDDIAERAPVYA</sequence>
<evidence type="ECO:0000256" key="1">
    <source>
        <dbReference type="ARBA" id="ARBA00004370"/>
    </source>
</evidence>
<dbReference type="Pfam" id="PF01094">
    <property type="entry name" value="ANF_receptor"/>
    <property type="match status" value="1"/>
</dbReference>
<reference evidence="6 7" key="1">
    <citation type="submission" date="2015-09" db="EMBL/GenBank/DDBJ databases">
        <title>Draft genome of the parasitic nematode Teladorsagia circumcincta isolate WARC Sus (inbred).</title>
        <authorList>
            <person name="Mitreva M."/>
        </authorList>
    </citation>
    <scope>NUCLEOTIDE SEQUENCE [LARGE SCALE GENOMIC DNA]</scope>
    <source>
        <strain evidence="6 7">S</strain>
    </source>
</reference>
<dbReference type="Proteomes" id="UP000230423">
    <property type="component" value="Unassembled WGS sequence"/>
</dbReference>
<feature type="non-terminal residue" evidence="6">
    <location>
        <position position="1"/>
    </location>
</feature>
<evidence type="ECO:0000313" key="6">
    <source>
        <dbReference type="EMBL" id="PIO58569.1"/>
    </source>
</evidence>
<organism evidence="6 7">
    <name type="scientific">Teladorsagia circumcincta</name>
    <name type="common">Brown stomach worm</name>
    <name type="synonym">Ostertagia circumcincta</name>
    <dbReference type="NCBI Taxonomy" id="45464"/>
    <lineage>
        <taxon>Eukaryota</taxon>
        <taxon>Metazoa</taxon>
        <taxon>Ecdysozoa</taxon>
        <taxon>Nematoda</taxon>
        <taxon>Chromadorea</taxon>
        <taxon>Rhabditida</taxon>
        <taxon>Rhabditina</taxon>
        <taxon>Rhabditomorpha</taxon>
        <taxon>Strongyloidea</taxon>
        <taxon>Trichostrongylidae</taxon>
        <taxon>Teladorsagia</taxon>
    </lineage>
</organism>
<evidence type="ECO:0000259" key="5">
    <source>
        <dbReference type="Pfam" id="PF01094"/>
    </source>
</evidence>
<accession>A0A2G9TKR0</accession>
<evidence type="ECO:0000256" key="2">
    <source>
        <dbReference type="ARBA" id="ARBA00022692"/>
    </source>
</evidence>
<evidence type="ECO:0000313" key="7">
    <source>
        <dbReference type="Proteomes" id="UP000230423"/>
    </source>
</evidence>
<dbReference type="InterPro" id="IPR028082">
    <property type="entry name" value="Peripla_BP_I"/>
</dbReference>
<dbReference type="Gene3D" id="3.40.50.2300">
    <property type="match status" value="2"/>
</dbReference>
<evidence type="ECO:0000256" key="3">
    <source>
        <dbReference type="ARBA" id="ARBA00022989"/>
    </source>
</evidence>
<feature type="non-terminal residue" evidence="6">
    <location>
        <position position="240"/>
    </location>
</feature>
<evidence type="ECO:0000256" key="4">
    <source>
        <dbReference type="ARBA" id="ARBA00023136"/>
    </source>
</evidence>
<proteinExistence type="predicted"/>
<dbReference type="OrthoDB" id="1890790at2759"/>
<keyword evidence="2" id="KW-0812">Transmembrane</keyword>
<dbReference type="AlphaFoldDB" id="A0A2G9TKR0"/>
<protein>
    <recommendedName>
        <fullName evidence="5">Receptor ligand binding region domain-containing protein</fullName>
    </recommendedName>
</protein>